<feature type="domain" description="NACHT" evidence="1">
    <location>
        <begin position="267"/>
        <end position="417"/>
    </location>
</feature>
<dbReference type="InterPro" id="IPR027417">
    <property type="entry name" value="P-loop_NTPase"/>
</dbReference>
<gene>
    <name evidence="2" type="ORF">FC770_04135</name>
</gene>
<name>A0A4U2YT39_9ACTN</name>
<accession>A0A4U2YT39</accession>
<protein>
    <submittedName>
        <fullName evidence="2">NACHT domain-containing protein</fullName>
    </submittedName>
</protein>
<organism evidence="2 3">
    <name type="scientific">Nocardioides jishulii</name>
    <dbReference type="NCBI Taxonomy" id="2575440"/>
    <lineage>
        <taxon>Bacteria</taxon>
        <taxon>Bacillati</taxon>
        <taxon>Actinomycetota</taxon>
        <taxon>Actinomycetes</taxon>
        <taxon>Propionibacteriales</taxon>
        <taxon>Nocardioidaceae</taxon>
        <taxon>Nocardioides</taxon>
    </lineage>
</organism>
<dbReference type="InterPro" id="IPR007111">
    <property type="entry name" value="NACHT_NTPase"/>
</dbReference>
<proteinExistence type="predicted"/>
<evidence type="ECO:0000259" key="1">
    <source>
        <dbReference type="Pfam" id="PF05729"/>
    </source>
</evidence>
<dbReference type="Pfam" id="PF05729">
    <property type="entry name" value="NACHT"/>
    <property type="match status" value="1"/>
</dbReference>
<dbReference type="EMBL" id="SZPY01000001">
    <property type="protein sequence ID" value="TKI64340.1"/>
    <property type="molecule type" value="Genomic_DNA"/>
</dbReference>
<dbReference type="PANTHER" id="PTHR46844:SF1">
    <property type="entry name" value="SLR5058 PROTEIN"/>
    <property type="match status" value="1"/>
</dbReference>
<reference evidence="2 3" key="1">
    <citation type="submission" date="2019-04" db="EMBL/GenBank/DDBJ databases">
        <authorList>
            <person name="Dong K."/>
        </authorList>
    </citation>
    <scope>NUCLEOTIDE SEQUENCE [LARGE SCALE GENOMIC DNA]</scope>
    <source>
        <strain evidence="3">dk3543</strain>
    </source>
</reference>
<keyword evidence="3" id="KW-1185">Reference proteome</keyword>
<dbReference type="Proteomes" id="UP000307808">
    <property type="component" value="Unassembled WGS sequence"/>
</dbReference>
<sequence length="962" mass="107861">MRLAATGSSAALLNGVFVDPFTLGMLTSALGDLVARAISRTWHVLTDDSPQVTLPTPNSAFAVDFLDEVILTEAQFRKITQVLNHPNILMLVEAACYIRALYPSEAQAEQFADLKKSFGDVFSSAIDNESIFEYQIEPLWTALVERIDELLPEESSGTLSSEERNQLLERKATLPISGGSASHPRWLRRYLEVATDIALLSRVAERSREIRSQAAGRFGNMDLHHSLESHTDKTLGDLYIQRDLQTLDGENVPTREAIGLGRRVRAVVTGHPGNGKSTLTQRIMTMIADESESHAPLLIRVRELNAENLILDELVTAVQRLYQDTLVDRSDVETLLLLGRAYVIFDGLDEALEKSKRIKVVEQIQSFSRQYPLSAILVTCREVGYEDAPLDRTFGRFRLRPFTLAQTREYAEKWFSSEEGGLERVEPFMKEVAASPELAENPLMLSLLCALYKNRGHIPRNRRSVYSDCADLLFRRWDSMRDIDQPADHINHGQDIMEEIAMFFFRSESVQAGIEERQLRDVIAGYLRDSAGVLQGHSRQRASAFLEFCADRAWLLGVDGSRHGERVFVFTHRTFMEYFAAEGTVRTISDTARIADIIYETYRKNPGSVLPELIVSAAEAGQRDRVRDIINALKEKERIVGTLLPLRLRIAGVLNLRPRHLDEMIEEAFLALSSDWNANATTISSHLFALPRNPRERVGAYALNPSEIGKPEDAALSPGRTNTLLRAWAEFSLETGVVQRGHEWEELLGSCWSQAIATGDIQDEWTRFYGKHYLGIAELGSSLDRKWFAPAVGGAPRPAGKAILSAGILEGTIPPSLVEVHLEMDGSEKPRFSYDEAKKLYEMLAAVLAEANQAPLVDCPESRRFALICAMVTWELTGRFGWVLEELEALLGFSIASLVSHREENRIADAELDLLEAELEWERLKLPRASAADRATTKRSVNALFPRWAKNWMTGRVGLLGD</sequence>
<comment type="caution">
    <text evidence="2">The sequence shown here is derived from an EMBL/GenBank/DDBJ whole genome shotgun (WGS) entry which is preliminary data.</text>
</comment>
<dbReference type="OrthoDB" id="5379188at2"/>
<dbReference type="AlphaFoldDB" id="A0A4U2YT39"/>
<evidence type="ECO:0000313" key="3">
    <source>
        <dbReference type="Proteomes" id="UP000307808"/>
    </source>
</evidence>
<evidence type="ECO:0000313" key="2">
    <source>
        <dbReference type="EMBL" id="TKI64340.1"/>
    </source>
</evidence>
<dbReference type="PANTHER" id="PTHR46844">
    <property type="entry name" value="SLR5058 PROTEIN"/>
    <property type="match status" value="1"/>
</dbReference>
<dbReference type="SUPFAM" id="SSF52540">
    <property type="entry name" value="P-loop containing nucleoside triphosphate hydrolases"/>
    <property type="match status" value="1"/>
</dbReference>
<dbReference type="Gene3D" id="3.40.50.300">
    <property type="entry name" value="P-loop containing nucleotide triphosphate hydrolases"/>
    <property type="match status" value="1"/>
</dbReference>